<dbReference type="EMBL" id="BSDZ01000112">
    <property type="protein sequence ID" value="GLI71399.1"/>
    <property type="molecule type" value="Genomic_DNA"/>
</dbReference>
<evidence type="ECO:0000256" key="1">
    <source>
        <dbReference type="SAM" id="MobiDB-lite"/>
    </source>
</evidence>
<feature type="region of interest" description="Disordered" evidence="1">
    <location>
        <begin position="269"/>
        <end position="330"/>
    </location>
</feature>
<dbReference type="Proteomes" id="UP001165090">
    <property type="component" value="Unassembled WGS sequence"/>
</dbReference>
<dbReference type="PANTHER" id="PTHR21228">
    <property type="entry name" value="FAST LEU-RICH DOMAIN-CONTAINING"/>
    <property type="match status" value="1"/>
</dbReference>
<organism evidence="2 3">
    <name type="scientific">Volvox africanus</name>
    <dbReference type="NCBI Taxonomy" id="51714"/>
    <lineage>
        <taxon>Eukaryota</taxon>
        <taxon>Viridiplantae</taxon>
        <taxon>Chlorophyta</taxon>
        <taxon>core chlorophytes</taxon>
        <taxon>Chlorophyceae</taxon>
        <taxon>CS clade</taxon>
        <taxon>Chlamydomonadales</taxon>
        <taxon>Volvocaceae</taxon>
        <taxon>Volvox</taxon>
    </lineage>
</organism>
<dbReference type="InterPro" id="IPR050870">
    <property type="entry name" value="FAST_kinase"/>
</dbReference>
<sequence length="1101" mass="117793">MRRSALPLLLRLADAAPAQPYYTQLGQLTQLQALLLQATGHIGVAPNFLAQLPSNFSRALFGISHKDGRPKKQSKKELVVLGDDSCGVDNPGKIDSDNNDNRSSLLGAIHGARKHRRRSPAPSLEDITLLTLPRRSRIPRAEPLSAGPSSDPANASARGLLGNAVSRTNPPPPSALEEVLCVDRIRMVTPSAPTPELLTTEAAEAVPGVSQGRVPLPLPLPLPPTGSTVAATAAATEPRVIASGAKSAAGVASITALGQVGVGSFAAAETPLSPPSPASPASPPASLPWKPPPPPSPQDQQHQQQLQQQLQQEHVVPSSTEPSPVRLRPVARVVGPDIRSYGSRHVKSIHELLDDLEQSDAASSSPSAPPPPGALLESLEQWRKSRREGDPGRRLGGELAGRLDKVLAPRLSGEYGTVMEPRLTAMLIWSVAKSGLFGDAAIALADRLEESVRPEMPYDKDEYWASLALYSLGLAQQAAAAAAARCGSGSSGGVGGRWSSPAAAAAALVERSRRRLAPALLRLLSRNAATINQQALSNTFWAAGLLQLSDDKRVLAPLVAQAYQTAGEAKSQNISNILYGCAVLGLTEREWAAVQGRSYPLLERLVSETVRRKLLGFQPLEVSCVTWAACKLGLKSSPLLESVADFISRGGFEGVSSSQVWANTLYAMGLADFYDPRVFQKLSTALLESRPDRPPPPPSRGGKPPPTHTPGIVRFATAQTCCNLLFAMGALRHLDEQIVNVLLARMVEVVVSGRAAVVDVALAVRACAQLNYRSPLLDELLDAALPAMKAQAPRLMSYNVLWSMLILGMLGEPHHQPLVRHLVYCVNRYGTTTWKSPSTGAEPMSKSVMRSAPSPSGSQGLAYDDLTQLVQYHLESRYLGLTGEAYDLRPPEGMDVLVRQIRERRQELAAQSATVVHQFVVAALQEMSSSPNCVTAGIRHPRIVRVESEVMVEPELVVVDILLTLAQQNTNPSQKIIIPSSAPDLNSDLDSESVLDLDLDSDLDSGGQKEAVAAAVSVSDMAPTSTSAPTPFGDPNTSTFKLALEVDGPHHFMRNHPDHQDGPSAYRDRVLRRRLGQAVGGAGVEVIQTRKWVEQLHDDET</sequence>
<evidence type="ECO:0000313" key="3">
    <source>
        <dbReference type="Proteomes" id="UP001165090"/>
    </source>
</evidence>
<proteinExistence type="predicted"/>
<feature type="compositionally biased region" description="Pro residues" evidence="1">
    <location>
        <begin position="694"/>
        <end position="708"/>
    </location>
</feature>
<feature type="region of interest" description="Disordered" evidence="1">
    <location>
        <begin position="138"/>
        <end position="157"/>
    </location>
</feature>
<evidence type="ECO:0008006" key="4">
    <source>
        <dbReference type="Google" id="ProtNLM"/>
    </source>
</evidence>
<reference evidence="2 3" key="1">
    <citation type="journal article" date="2023" name="IScience">
        <title>Expanded male sex-determining region conserved during the evolution of homothallism in the green alga Volvox.</title>
        <authorList>
            <person name="Yamamoto K."/>
            <person name="Matsuzaki R."/>
            <person name="Mahakham W."/>
            <person name="Heman W."/>
            <person name="Sekimoto H."/>
            <person name="Kawachi M."/>
            <person name="Minakuchi Y."/>
            <person name="Toyoda A."/>
            <person name="Nozaki H."/>
        </authorList>
    </citation>
    <scope>NUCLEOTIDE SEQUENCE [LARGE SCALE GENOMIC DNA]</scope>
    <source>
        <strain evidence="2 3">NIES-4468</strain>
    </source>
</reference>
<feature type="compositionally biased region" description="Pro residues" evidence="1">
    <location>
        <begin position="272"/>
        <end position="297"/>
    </location>
</feature>
<feature type="compositionally biased region" description="Low complexity" evidence="1">
    <location>
        <begin position="298"/>
        <end position="312"/>
    </location>
</feature>
<dbReference type="PANTHER" id="PTHR21228:SF40">
    <property type="entry name" value="LD45607P"/>
    <property type="match status" value="1"/>
</dbReference>
<name>A0ABQ5SNP9_9CHLO</name>
<keyword evidence="3" id="KW-1185">Reference proteome</keyword>
<evidence type="ECO:0000313" key="2">
    <source>
        <dbReference type="EMBL" id="GLI71399.1"/>
    </source>
</evidence>
<gene>
    <name evidence="2" type="ORF">VaNZ11_016524</name>
</gene>
<comment type="caution">
    <text evidence="2">The sequence shown here is derived from an EMBL/GenBank/DDBJ whole genome shotgun (WGS) entry which is preliminary data.</text>
</comment>
<feature type="region of interest" description="Disordered" evidence="1">
    <location>
        <begin position="687"/>
        <end position="709"/>
    </location>
</feature>
<feature type="non-terminal residue" evidence="2">
    <location>
        <position position="1101"/>
    </location>
</feature>
<protein>
    <recommendedName>
        <fullName evidence="4">RAP domain-containing protein</fullName>
    </recommendedName>
</protein>
<accession>A0ABQ5SNP9</accession>
<feature type="region of interest" description="Disordered" evidence="1">
    <location>
        <begin position="836"/>
        <end position="859"/>
    </location>
</feature>